<dbReference type="OrthoDB" id="1100095at2"/>
<dbReference type="InterPro" id="IPR013325">
    <property type="entry name" value="RNA_pol_sigma_r2"/>
</dbReference>
<evidence type="ECO:0000259" key="6">
    <source>
        <dbReference type="Pfam" id="PF08281"/>
    </source>
</evidence>
<dbReference type="GO" id="GO:0016987">
    <property type="term" value="F:sigma factor activity"/>
    <property type="evidence" value="ECO:0007669"/>
    <property type="project" value="UniProtKB-KW"/>
</dbReference>
<name>A0A2K9PWY3_9FLAO</name>
<dbReference type="Pfam" id="PF04542">
    <property type="entry name" value="Sigma70_r2"/>
    <property type="match status" value="1"/>
</dbReference>
<dbReference type="PANTHER" id="PTHR43133:SF46">
    <property type="entry name" value="RNA POLYMERASE SIGMA-70 FACTOR ECF SUBFAMILY"/>
    <property type="match status" value="1"/>
</dbReference>
<sequence>MKTVFFNDSALINALKKGESKAYTFLAENYHHKLCVYAYSLTNDSDLAEDIVQNVFIKVWKRRSNLKNNFSIKNYLYKSVYNEFIDQYRKFRPVVSLEKKHIDALSYIVEKEDEKTLETLITLVKQEIENLPPKCKQTFLLSKQEGLTNIEISEYLNISIKSVEAHITKAFSILRKTVGEKVSLIINLLFIVNRNIKV</sequence>
<keyword evidence="2" id="KW-0805">Transcription regulation</keyword>
<reference evidence="7 8" key="1">
    <citation type="submission" date="2018-01" db="EMBL/GenBank/DDBJ databases">
        <title>Complete genome sequence of Flavivirga eckloniae ECD14 isolated from seaweed Ecklonia cava.</title>
        <authorList>
            <person name="Lee J.H."/>
            <person name="Baik K.S."/>
            <person name="Seong C.N."/>
        </authorList>
    </citation>
    <scope>NUCLEOTIDE SEQUENCE [LARGE SCALE GENOMIC DNA]</scope>
    <source>
        <strain evidence="7 8">ECD14</strain>
    </source>
</reference>
<evidence type="ECO:0000256" key="3">
    <source>
        <dbReference type="ARBA" id="ARBA00023082"/>
    </source>
</evidence>
<proteinExistence type="inferred from homology"/>
<organism evidence="7 8">
    <name type="scientific">Flavivirga eckloniae</name>
    <dbReference type="NCBI Taxonomy" id="1803846"/>
    <lineage>
        <taxon>Bacteria</taxon>
        <taxon>Pseudomonadati</taxon>
        <taxon>Bacteroidota</taxon>
        <taxon>Flavobacteriia</taxon>
        <taxon>Flavobacteriales</taxon>
        <taxon>Flavobacteriaceae</taxon>
        <taxon>Flavivirga</taxon>
    </lineage>
</organism>
<dbReference type="SUPFAM" id="SSF88659">
    <property type="entry name" value="Sigma3 and sigma4 domains of RNA polymerase sigma factors"/>
    <property type="match status" value="1"/>
</dbReference>
<evidence type="ECO:0000313" key="7">
    <source>
        <dbReference type="EMBL" id="AUP81585.1"/>
    </source>
</evidence>
<keyword evidence="8" id="KW-1185">Reference proteome</keyword>
<protein>
    <submittedName>
        <fullName evidence="7">RNA polymerase sigma-70 factor</fullName>
    </submittedName>
</protein>
<evidence type="ECO:0000313" key="8">
    <source>
        <dbReference type="Proteomes" id="UP000235826"/>
    </source>
</evidence>
<evidence type="ECO:0000256" key="2">
    <source>
        <dbReference type="ARBA" id="ARBA00023015"/>
    </source>
</evidence>
<dbReference type="EMBL" id="CP025791">
    <property type="protein sequence ID" value="AUP81585.1"/>
    <property type="molecule type" value="Genomic_DNA"/>
</dbReference>
<keyword evidence="4" id="KW-0804">Transcription</keyword>
<accession>A0A2K9PWY3</accession>
<dbReference type="PANTHER" id="PTHR43133">
    <property type="entry name" value="RNA POLYMERASE ECF-TYPE SIGMA FACTO"/>
    <property type="match status" value="1"/>
</dbReference>
<gene>
    <name evidence="7" type="ORF">C1H87_09585</name>
</gene>
<dbReference type="InterPro" id="IPR039425">
    <property type="entry name" value="RNA_pol_sigma-70-like"/>
</dbReference>
<feature type="domain" description="RNA polymerase sigma factor 70 region 4 type 2" evidence="6">
    <location>
        <begin position="124"/>
        <end position="170"/>
    </location>
</feature>
<keyword evidence="3" id="KW-0731">Sigma factor</keyword>
<evidence type="ECO:0000256" key="4">
    <source>
        <dbReference type="ARBA" id="ARBA00023163"/>
    </source>
</evidence>
<dbReference type="GO" id="GO:0003677">
    <property type="term" value="F:DNA binding"/>
    <property type="evidence" value="ECO:0007669"/>
    <property type="project" value="InterPro"/>
</dbReference>
<dbReference type="Pfam" id="PF08281">
    <property type="entry name" value="Sigma70_r4_2"/>
    <property type="match status" value="1"/>
</dbReference>
<dbReference type="Proteomes" id="UP000235826">
    <property type="component" value="Chromosome"/>
</dbReference>
<dbReference type="InterPro" id="IPR013249">
    <property type="entry name" value="RNA_pol_sigma70_r4_t2"/>
</dbReference>
<dbReference type="Gene3D" id="1.10.10.10">
    <property type="entry name" value="Winged helix-like DNA-binding domain superfamily/Winged helix DNA-binding domain"/>
    <property type="match status" value="1"/>
</dbReference>
<dbReference type="InterPro" id="IPR007627">
    <property type="entry name" value="RNA_pol_sigma70_r2"/>
</dbReference>
<dbReference type="GO" id="GO:0006352">
    <property type="term" value="P:DNA-templated transcription initiation"/>
    <property type="evidence" value="ECO:0007669"/>
    <property type="project" value="InterPro"/>
</dbReference>
<comment type="similarity">
    <text evidence="1">Belongs to the sigma-70 factor family. ECF subfamily.</text>
</comment>
<evidence type="ECO:0000259" key="5">
    <source>
        <dbReference type="Pfam" id="PF04542"/>
    </source>
</evidence>
<dbReference type="SUPFAM" id="SSF88946">
    <property type="entry name" value="Sigma2 domain of RNA polymerase sigma factors"/>
    <property type="match status" value="1"/>
</dbReference>
<dbReference type="InterPro" id="IPR014284">
    <property type="entry name" value="RNA_pol_sigma-70_dom"/>
</dbReference>
<dbReference type="InterPro" id="IPR036388">
    <property type="entry name" value="WH-like_DNA-bd_sf"/>
</dbReference>
<dbReference type="AlphaFoldDB" id="A0A2K9PWY3"/>
<dbReference type="InterPro" id="IPR013324">
    <property type="entry name" value="RNA_pol_sigma_r3/r4-like"/>
</dbReference>
<dbReference type="RefSeq" id="WP_102758227.1">
    <property type="nucleotide sequence ID" value="NZ_CP025791.1"/>
</dbReference>
<dbReference type="NCBIfam" id="TIGR02937">
    <property type="entry name" value="sigma70-ECF"/>
    <property type="match status" value="1"/>
</dbReference>
<feature type="domain" description="RNA polymerase sigma-70 region 2" evidence="5">
    <location>
        <begin position="26"/>
        <end position="90"/>
    </location>
</feature>
<evidence type="ECO:0000256" key="1">
    <source>
        <dbReference type="ARBA" id="ARBA00010641"/>
    </source>
</evidence>
<dbReference type="Gene3D" id="1.10.1740.10">
    <property type="match status" value="1"/>
</dbReference>
<dbReference type="KEGG" id="fek:C1H87_09585"/>